<dbReference type="AlphaFoldDB" id="A0AAJ3YXA8"/>
<protein>
    <submittedName>
        <fullName evidence="2">Uncharacterized protein</fullName>
    </submittedName>
</protein>
<name>A0AAJ3YXA8_9BACI</name>
<feature type="compositionally biased region" description="Acidic residues" evidence="1">
    <location>
        <begin position="247"/>
        <end position="259"/>
    </location>
</feature>
<dbReference type="GeneID" id="82852432"/>
<evidence type="ECO:0000313" key="3">
    <source>
        <dbReference type="Proteomes" id="UP000288675"/>
    </source>
</evidence>
<proteinExistence type="predicted"/>
<organism evidence="2 3">
    <name type="scientific">Bacillus glycinifermentans</name>
    <dbReference type="NCBI Taxonomy" id="1664069"/>
    <lineage>
        <taxon>Bacteria</taxon>
        <taxon>Bacillati</taxon>
        <taxon>Bacillota</taxon>
        <taxon>Bacilli</taxon>
        <taxon>Bacillales</taxon>
        <taxon>Bacillaceae</taxon>
        <taxon>Bacillus</taxon>
    </lineage>
</organism>
<reference evidence="2 3" key="1">
    <citation type="submission" date="2019-01" db="EMBL/GenBank/DDBJ databases">
        <title>Genome sequence of Bacillus glycinifermentans SRCM103574.</title>
        <authorList>
            <person name="Kong H.-J."/>
            <person name="Jeong S.-Y."/>
            <person name="Jeong D.-Y."/>
        </authorList>
    </citation>
    <scope>NUCLEOTIDE SEQUENCE [LARGE SCALE GENOMIC DNA]</scope>
    <source>
        <strain evidence="2 3">SRCM103574</strain>
    </source>
</reference>
<gene>
    <name evidence="2" type="ORF">EQZ20_07035</name>
</gene>
<evidence type="ECO:0000256" key="1">
    <source>
        <dbReference type="SAM" id="MobiDB-lite"/>
    </source>
</evidence>
<accession>A0AAJ3YXA8</accession>
<dbReference type="Proteomes" id="UP000288675">
    <property type="component" value="Chromosome"/>
</dbReference>
<feature type="region of interest" description="Disordered" evidence="1">
    <location>
        <begin position="238"/>
        <end position="259"/>
    </location>
</feature>
<dbReference type="EMBL" id="CP035232">
    <property type="protein sequence ID" value="QAT64681.1"/>
    <property type="molecule type" value="Genomic_DNA"/>
</dbReference>
<sequence>MSQFQKGAAALNALNSTNEGGSGNGMEFTSFKSGSSFKVRVLGTEDLIRFYSYGIYKKVNSFVAEKPSKMNDKGFPVADYTPWDLAWKYYQDLKKEAADKGDSKAEEKYKEEAAKYRVKERYALGFIDLETGSPIIIDLSKKQAQAVYAVITKFEKKLGKVAFELSKTGSGTSTTVSLTPFIDMEEDLTDKERENFSKYDGKEFDMKLFDGLLFEADEKTQIENLVAAGFDISLIGKSLGAGSTNEKDDEEINDGDLPF</sequence>
<dbReference type="RefSeq" id="WP_128747981.1">
    <property type="nucleotide sequence ID" value="NZ_CP035232.1"/>
</dbReference>
<evidence type="ECO:0000313" key="2">
    <source>
        <dbReference type="EMBL" id="QAT64681.1"/>
    </source>
</evidence>